<sequence>MTPASPSSSATSRRPDMAPYRSLAGLALCGTAVLLATWAGDWPGGAVALVLCLAIGLWRERHVRARQDMLQAMAAAQAQDVDAGPQGPAALVLARQVLPVWERQVQGASQFVERSGIELVERFAKISAQLDIALAASASAPDLAPGALDQLIDNHRSEVDRLLQASQRALQSRDEAATALTQVQHSVDSLTALAAELVAISRATQMLAMNASVEATRSTEGGHRFAVVAREVRQLATQSREAASRISRQIALIKEQTDLARATARTSTDTPADVAEHIEAEARTLVRALLGSLAETARSSRTLRQAGKDAQRHVEDVMMNLQFQDRLSQMLGVVTSDMGRMQAWLRGSRDEAALNPSDWLARLEASYPMEDMQAMHHGTGTVDKDTGVEFF</sequence>
<comment type="caution">
    <text evidence="5">The sequence shown here is derived from an EMBL/GenBank/DDBJ whole genome shotgun (WGS) entry which is preliminary data.</text>
</comment>
<dbReference type="EMBL" id="JAAGOH010000009">
    <property type="protein sequence ID" value="NDY91461.1"/>
    <property type="molecule type" value="Genomic_DNA"/>
</dbReference>
<dbReference type="Pfam" id="PF00015">
    <property type="entry name" value="MCPsignal"/>
    <property type="match status" value="1"/>
</dbReference>
<dbReference type="PROSITE" id="PS50111">
    <property type="entry name" value="CHEMOTAXIS_TRANSDUC_2"/>
    <property type="match status" value="1"/>
</dbReference>
<evidence type="ECO:0000313" key="5">
    <source>
        <dbReference type="EMBL" id="NDY91461.1"/>
    </source>
</evidence>
<dbReference type="GO" id="GO:0016020">
    <property type="term" value="C:membrane"/>
    <property type="evidence" value="ECO:0007669"/>
    <property type="project" value="InterPro"/>
</dbReference>
<dbReference type="GO" id="GO:0007165">
    <property type="term" value="P:signal transduction"/>
    <property type="evidence" value="ECO:0007669"/>
    <property type="project" value="UniProtKB-KW"/>
</dbReference>
<feature type="domain" description="Methyl-accepting transducer" evidence="4">
    <location>
        <begin position="156"/>
        <end position="285"/>
    </location>
</feature>
<dbReference type="PRINTS" id="PR00260">
    <property type="entry name" value="CHEMTRNSDUCR"/>
</dbReference>
<dbReference type="GO" id="GO:0004888">
    <property type="term" value="F:transmembrane signaling receptor activity"/>
    <property type="evidence" value="ECO:0007669"/>
    <property type="project" value="InterPro"/>
</dbReference>
<dbReference type="InterPro" id="IPR004090">
    <property type="entry name" value="Chemotax_Me-accpt_rcpt"/>
</dbReference>
<protein>
    <recommendedName>
        <fullName evidence="4">Methyl-accepting transducer domain-containing protein</fullName>
    </recommendedName>
</protein>
<dbReference type="InterPro" id="IPR004089">
    <property type="entry name" value="MCPsignal_dom"/>
</dbReference>
<evidence type="ECO:0000256" key="2">
    <source>
        <dbReference type="ARBA" id="ARBA00029447"/>
    </source>
</evidence>
<organism evidence="5 6">
    <name type="scientific">Ideonella livida</name>
    <dbReference type="NCBI Taxonomy" id="2707176"/>
    <lineage>
        <taxon>Bacteria</taxon>
        <taxon>Pseudomonadati</taxon>
        <taxon>Pseudomonadota</taxon>
        <taxon>Betaproteobacteria</taxon>
        <taxon>Burkholderiales</taxon>
        <taxon>Sphaerotilaceae</taxon>
        <taxon>Ideonella</taxon>
    </lineage>
</organism>
<dbReference type="GO" id="GO:0006935">
    <property type="term" value="P:chemotaxis"/>
    <property type="evidence" value="ECO:0007669"/>
    <property type="project" value="InterPro"/>
</dbReference>
<name>A0A7C9TIQ1_9BURK</name>
<dbReference type="Proteomes" id="UP000484255">
    <property type="component" value="Unassembled WGS sequence"/>
</dbReference>
<gene>
    <name evidence="5" type="ORF">G3A44_09690</name>
</gene>
<reference evidence="5 6" key="1">
    <citation type="submission" date="2020-02" db="EMBL/GenBank/DDBJ databases">
        <title>Ideonella bacterium strain TBM-1.</title>
        <authorList>
            <person name="Chen W.-M."/>
        </authorList>
    </citation>
    <scope>NUCLEOTIDE SEQUENCE [LARGE SCALE GENOMIC DNA]</scope>
    <source>
        <strain evidence="5 6">TBM-1</strain>
    </source>
</reference>
<evidence type="ECO:0000256" key="3">
    <source>
        <dbReference type="PROSITE-ProRule" id="PRU00284"/>
    </source>
</evidence>
<dbReference type="AlphaFoldDB" id="A0A7C9TIQ1"/>
<comment type="similarity">
    <text evidence="2">Belongs to the methyl-accepting chemotaxis (MCP) protein family.</text>
</comment>
<dbReference type="PANTHER" id="PTHR32089:SF112">
    <property type="entry name" value="LYSOZYME-LIKE PROTEIN-RELATED"/>
    <property type="match status" value="1"/>
</dbReference>
<keyword evidence="1 3" id="KW-0807">Transducer</keyword>
<evidence type="ECO:0000256" key="1">
    <source>
        <dbReference type="ARBA" id="ARBA00023224"/>
    </source>
</evidence>
<dbReference type="PANTHER" id="PTHR32089">
    <property type="entry name" value="METHYL-ACCEPTING CHEMOTAXIS PROTEIN MCPB"/>
    <property type="match status" value="1"/>
</dbReference>
<accession>A0A7C9TIQ1</accession>
<dbReference type="SUPFAM" id="SSF58104">
    <property type="entry name" value="Methyl-accepting chemotaxis protein (MCP) signaling domain"/>
    <property type="match status" value="1"/>
</dbReference>
<evidence type="ECO:0000259" key="4">
    <source>
        <dbReference type="PROSITE" id="PS50111"/>
    </source>
</evidence>
<keyword evidence="6" id="KW-1185">Reference proteome</keyword>
<dbReference type="RefSeq" id="WP_163457311.1">
    <property type="nucleotide sequence ID" value="NZ_JAAGOH010000009.1"/>
</dbReference>
<dbReference type="Gene3D" id="1.10.287.950">
    <property type="entry name" value="Methyl-accepting chemotaxis protein"/>
    <property type="match status" value="1"/>
</dbReference>
<evidence type="ECO:0000313" key="6">
    <source>
        <dbReference type="Proteomes" id="UP000484255"/>
    </source>
</evidence>
<proteinExistence type="inferred from homology"/>